<dbReference type="Pfam" id="PF14502">
    <property type="entry name" value="HTH_41"/>
    <property type="match status" value="1"/>
</dbReference>
<dbReference type="Gene3D" id="3.40.190.10">
    <property type="entry name" value="Periplasmic binding protein-like II"/>
    <property type="match status" value="2"/>
</dbReference>
<dbReference type="SUPFAM" id="SSF53850">
    <property type="entry name" value="Periplasmic binding protein-like II"/>
    <property type="match status" value="1"/>
</dbReference>
<name>A0A1X7LBZ3_9BACL</name>
<reference evidence="3 4" key="1">
    <citation type="submission" date="2017-04" db="EMBL/GenBank/DDBJ databases">
        <authorList>
            <person name="Afonso C.L."/>
            <person name="Miller P.J."/>
            <person name="Scott M.A."/>
            <person name="Spackman E."/>
            <person name="Goraichik I."/>
            <person name="Dimitrov K.M."/>
            <person name="Suarez D.L."/>
            <person name="Swayne D.E."/>
        </authorList>
    </citation>
    <scope>NUCLEOTIDE SEQUENCE [LARGE SCALE GENOMIC DNA]</scope>
    <source>
        <strain evidence="3 4">11</strain>
    </source>
</reference>
<dbReference type="RefSeq" id="WP_085495784.1">
    <property type="nucleotide sequence ID" value="NZ_FXAZ01000004.1"/>
</dbReference>
<feature type="domain" description="Uncharacterised protein YhfZ C-terminal" evidence="2">
    <location>
        <begin position="75"/>
        <end position="306"/>
    </location>
</feature>
<dbReference type="InterPro" id="IPR036390">
    <property type="entry name" value="WH_DNA-bd_sf"/>
</dbReference>
<feature type="domain" description="YhfZ helix-turn-helix" evidence="1">
    <location>
        <begin position="24"/>
        <end position="71"/>
    </location>
</feature>
<evidence type="ECO:0000259" key="2">
    <source>
        <dbReference type="Pfam" id="PF14503"/>
    </source>
</evidence>
<dbReference type="OrthoDB" id="147067at2"/>
<dbReference type="EMBL" id="FXAZ01000004">
    <property type="protein sequence ID" value="SMG51356.1"/>
    <property type="molecule type" value="Genomic_DNA"/>
</dbReference>
<dbReference type="InterPro" id="IPR036388">
    <property type="entry name" value="WH-like_DNA-bd_sf"/>
</dbReference>
<dbReference type="NCBIfam" id="NF041241">
    <property type="entry name" value="YhfZ_full"/>
    <property type="match status" value="1"/>
</dbReference>
<protein>
    <submittedName>
        <fullName evidence="3">Helix-turn-helix domain-containing protein</fullName>
    </submittedName>
</protein>
<proteinExistence type="predicted"/>
<gene>
    <name evidence="3" type="ORF">SAMN06295960_3253</name>
</gene>
<dbReference type="AlphaFoldDB" id="A0A1X7LBZ3"/>
<sequence length="306" mass="34398">MNTHLYQKSGLALMHLARMMMTVKKGDRLQTISEYEKEIGFARGTIQNALNRLKQAGAITVESKGHSGSYVVDIDYKKIWAHTGFDICSGAMPLPYSKLYEGLASGLYQSFQHFGAELSMAYVRGSRIRLQMLAKGAYDFVIVSLLAARQAIESGEELDIAMEFGPHSYLSKHILVVADEKYVQIEDGMTVAIDPKSTDQWLITKRLCEGKQVKLIEMPYSQIVTSIMSRRIDAGVWNLDEIKEKELPVFYRDLPDLEEIRDVSVAAMVTSRANKGMKHILAEAVSVHEVLTTQQQVVKLEIDPSY</sequence>
<dbReference type="InterPro" id="IPR041444">
    <property type="entry name" value="HTH_41"/>
</dbReference>
<evidence type="ECO:0000259" key="1">
    <source>
        <dbReference type="Pfam" id="PF14502"/>
    </source>
</evidence>
<evidence type="ECO:0000313" key="3">
    <source>
        <dbReference type="EMBL" id="SMG51356.1"/>
    </source>
</evidence>
<dbReference type="InterPro" id="IPR032791">
    <property type="entry name" value="YhfZ_C"/>
</dbReference>
<dbReference type="Pfam" id="PF14503">
    <property type="entry name" value="YhfZ_C"/>
    <property type="match status" value="1"/>
</dbReference>
<keyword evidence="4" id="KW-1185">Reference proteome</keyword>
<dbReference type="Gene3D" id="1.10.10.10">
    <property type="entry name" value="Winged helix-like DNA-binding domain superfamily/Winged helix DNA-binding domain"/>
    <property type="match status" value="1"/>
</dbReference>
<dbReference type="SUPFAM" id="SSF46785">
    <property type="entry name" value="Winged helix' DNA-binding domain"/>
    <property type="match status" value="1"/>
</dbReference>
<dbReference type="STRING" id="1852522.SAMN06295960_3253"/>
<dbReference type="Proteomes" id="UP000193834">
    <property type="component" value="Unassembled WGS sequence"/>
</dbReference>
<evidence type="ECO:0000313" key="4">
    <source>
        <dbReference type="Proteomes" id="UP000193834"/>
    </source>
</evidence>
<accession>A0A1X7LBZ3</accession>
<organism evidence="3 4">
    <name type="scientific">Paenibacillus aquistagni</name>
    <dbReference type="NCBI Taxonomy" id="1852522"/>
    <lineage>
        <taxon>Bacteria</taxon>
        <taxon>Bacillati</taxon>
        <taxon>Bacillota</taxon>
        <taxon>Bacilli</taxon>
        <taxon>Bacillales</taxon>
        <taxon>Paenibacillaceae</taxon>
        <taxon>Paenibacillus</taxon>
    </lineage>
</organism>